<evidence type="ECO:0000256" key="2">
    <source>
        <dbReference type="ARBA" id="ARBA00023295"/>
    </source>
</evidence>
<dbReference type="PROSITE" id="PS50853">
    <property type="entry name" value="FN3"/>
    <property type="match status" value="3"/>
</dbReference>
<dbReference type="Pfam" id="PF00041">
    <property type="entry name" value="fn3"/>
    <property type="match status" value="3"/>
</dbReference>
<feature type="compositionally biased region" description="Polar residues" evidence="4">
    <location>
        <begin position="1333"/>
        <end position="1351"/>
    </location>
</feature>
<dbReference type="InterPro" id="IPR003961">
    <property type="entry name" value="FN3_dom"/>
</dbReference>
<dbReference type="RefSeq" id="WP_347918931.1">
    <property type="nucleotide sequence ID" value="NZ_JBDXMX010000001.1"/>
</dbReference>
<dbReference type="PANTHER" id="PTHR13817:SF166">
    <property type="entry name" value="NEURONAL IGCAM-RELATED"/>
    <property type="match status" value="1"/>
</dbReference>
<dbReference type="SMART" id="SM00060">
    <property type="entry name" value="FN3"/>
    <property type="match status" value="4"/>
</dbReference>
<accession>A0ABV0IEV6</accession>
<evidence type="ECO:0000256" key="1">
    <source>
        <dbReference type="ARBA" id="ARBA00022737"/>
    </source>
</evidence>
<dbReference type="Pfam" id="PF17892">
    <property type="entry name" value="Cadherin_5"/>
    <property type="match status" value="1"/>
</dbReference>
<reference evidence="6 7" key="1">
    <citation type="submission" date="2024-05" db="EMBL/GenBank/DDBJ databases">
        <authorList>
            <person name="Yi C."/>
        </authorList>
    </citation>
    <scope>NUCLEOTIDE SEQUENCE [LARGE SCALE GENOMIC DNA]</scope>
    <source>
        <strain evidence="6 7">XS13</strain>
    </source>
</reference>
<evidence type="ECO:0000313" key="7">
    <source>
        <dbReference type="Proteomes" id="UP001484097"/>
    </source>
</evidence>
<keyword evidence="7" id="KW-1185">Reference proteome</keyword>
<organism evidence="6 7">
    <name type="scientific">Citricoccus nitrophenolicus</name>
    <dbReference type="NCBI Taxonomy" id="863575"/>
    <lineage>
        <taxon>Bacteria</taxon>
        <taxon>Bacillati</taxon>
        <taxon>Actinomycetota</taxon>
        <taxon>Actinomycetes</taxon>
        <taxon>Micrococcales</taxon>
        <taxon>Micrococcaceae</taxon>
        <taxon>Citricoccus</taxon>
    </lineage>
</organism>
<dbReference type="Proteomes" id="UP001484097">
    <property type="component" value="Unassembled WGS sequence"/>
</dbReference>
<keyword evidence="2" id="KW-0326">Glycosidase</keyword>
<feature type="region of interest" description="Disordered" evidence="4">
    <location>
        <begin position="363"/>
        <end position="398"/>
    </location>
</feature>
<feature type="region of interest" description="Disordered" evidence="4">
    <location>
        <begin position="531"/>
        <end position="556"/>
    </location>
</feature>
<dbReference type="InterPro" id="IPR041690">
    <property type="entry name" value="Cadherin_5"/>
</dbReference>
<feature type="compositionally biased region" description="Low complexity" evidence="4">
    <location>
        <begin position="261"/>
        <end position="278"/>
    </location>
</feature>
<dbReference type="NCBIfam" id="NF012211">
    <property type="entry name" value="tand_rpt_95"/>
    <property type="match status" value="1"/>
</dbReference>
<feature type="domain" description="Fibronectin type-III" evidence="5">
    <location>
        <begin position="1655"/>
        <end position="1750"/>
    </location>
</feature>
<evidence type="ECO:0000313" key="6">
    <source>
        <dbReference type="EMBL" id="MEO9246697.1"/>
    </source>
</evidence>
<feature type="region of interest" description="Disordered" evidence="4">
    <location>
        <begin position="261"/>
        <end position="286"/>
    </location>
</feature>
<dbReference type="Pfam" id="PF17963">
    <property type="entry name" value="Big_9"/>
    <property type="match status" value="7"/>
</dbReference>
<keyword evidence="1" id="KW-0677">Repeat</keyword>
<dbReference type="Gene3D" id="2.60.40.2810">
    <property type="match status" value="2"/>
</dbReference>
<feature type="domain" description="Fibronectin type-III" evidence="5">
    <location>
        <begin position="1558"/>
        <end position="1651"/>
    </location>
</feature>
<feature type="region of interest" description="Disordered" evidence="4">
    <location>
        <begin position="1333"/>
        <end position="1353"/>
    </location>
</feature>
<comment type="caution">
    <text evidence="6">The sequence shown here is derived from an EMBL/GenBank/DDBJ whole genome shotgun (WGS) entry which is preliminary data.</text>
</comment>
<dbReference type="EMBL" id="JBDXMX010000001">
    <property type="protein sequence ID" value="MEO9246697.1"/>
    <property type="molecule type" value="Genomic_DNA"/>
</dbReference>
<sequence length="2033" mass="207944">MAFSAVGAVVATGAFLYPGFETAEVDLHDGGIWVTYDDGGYLGHLNYESSTLDGGLTPPVERYELHQQDGTVLMLDPASGALTGIDVTAMAVGDQVMMPATTGFALGGGVVSASNPEEGTVFAGTVDPAPQVSTEDPLYEGEGAVASTTTVDGRILVADLHEGTVHGFDAPEGAGGAFTEAGRQEVDGLEAMSEPTVTAAGEVAVVVDSAGGRVSWPGGSVQDDRLIGAVPQPAGPAAQRIALATGQDLLSVDLGDGEVTALPLADPADPGAGSSQPGGSTGAGGATAPVQVGDCVHAASAQTGHYLRDCEGEDRDEIVALPEFQPGGELVFRVNRERVVLNDTGAGTTWMVLEQMKVVSNWDDLEPPKGEGEEQEEDSDEVTQQTVMPDRQEENRPPVAVDDTFGVRAGRTTQLPVLFNDSDPDGDVLTARLEGDQPGVGTIQRILDGVGMQVVVPESASGSETVTYVADDGRGGTDTAQIELRVVPETQNAAPTQERIPVLRVPAGEAVTSQVLTDWLDPDGDDLQLTGAAAEDPDSVRTRPDGQLTFQDNTGEPGLREIQVTVSDGREASAGKVTVEVLERGGIQPPVTQADHVTVRAGQEGTLHPLENDEDPLGGQLRLAYVGSLPELEVSYSTTAGTVQIAGSAPGTYYLEYVAANEFDSAPGLIRVDVLAEEEDAGLPVAVRDTALLPAGGDVLVNVLGNDTDPSGGLLVVQGVDGVESSGGQSPPVTVAVEDFRHVRVVDSGGLSAPVTFSYRVANAQGTSTGEVTVVPLPAPEVLQPPVAVADSATVRAGDIVTVDVLANDVHPNHEELTLSPELVEGPGEGQGRAFVSDGRLRFRAGHEAGRVRVSYEVSGPDGQKASAPVEFTVTPMDRAANNPPVPPGVQVRVLAGNAVTVPFDLHGTDPDGDSVTLVGVQSPPTQGSVRMEEGRLVYTATASAAGTDTFTYQVADRLGATATGTVSVGIAQPSAVNHPPVALDDSVAVRPGRTFTTNVLVNDADPDGDPVALVEGGFQSSVPETAVEIVEGLVRVTAPEAAGHVNLQYTAADPAGATDTANLSITVDPEAPLMPPIARDDAVGVEQIADQEQVAVPVLENDEDPDGAVGDLEITLDPAAEDAGARVQGDQVVVPVAQDAQTLMYTVTDVDGGAGHAFILVPGQDARAPWLTLEEPLEVVAGEPLRVDLTDHIGVRDGRTPRLNDDEAATAAPASARLDITSATEVVFTADAAYSGGASVNVTVTDGEGGGDPNGLVSTLSVPVTVIPRPEQNSPPSVQSSSLEVEQGGDPVTLDLAPLAHDPDGDELTIQLGEVSGEISADLDGTVLTVNPSTNAERGSTGSVGFTVSDGSADPVPAEISVGVVGTSRPAPRALDDEVPEGRAGEPVTVDVLANDVNPFAEEGPLTVVSAAVTTGSGTAETDGTTVTVTPGVDYSGRMQVTYGIEDITGDPSRQAQSTVTVVVKSAPGAPGVPRVEGVEDGEVSLSWAAPPDNGAPIIGYTVTDTTTGSTQDCASTSCTITGLANAVEHRFSVTATNEVGESDPSGISTPAIPDVRPEMPAAPAPTPGDGVVDLGWAAPENRGSAITEYRVQVSPALTGPATRSTGAGTSLRWDGLENGVPYRFRIQAVNRAEDPSEWSAWSADAVPAGKPLPPGTPSAVKDESVVSGGVVRLAWSAADDNGAALTGYTVRAHAGGSVAETRDVAAASTSFSWSGLDKSTSYTFSVVAHNAEGDSPASGTSRAVTPYGRPGAVTGLSTSATGTDRQLQISFSGAASNGSPVSYEYSLGGGWASLGTRTSGTITVPANGSSYPLTVRATNAAGAGTSQKVSTATAYGPLKPPAISASASEGRVAFSWSTNTATAGNGRDATMTATLNGRQIQNSGSHTTEWVRPATGHTLVVTVCADGDCTSTERSATSQRVPDPTVRLSLGASFGDPEACGGNSTFKNCHYSVVNASGFEPNQSVTGGTCRGIRADTGQETAWYPGEVDFVADANGRLVDGNIGCWPHDDLTAVWIEIGGTVSNRINGPWG</sequence>
<dbReference type="SUPFAM" id="SSF49265">
    <property type="entry name" value="Fibronectin type III"/>
    <property type="match status" value="2"/>
</dbReference>
<evidence type="ECO:0000256" key="4">
    <source>
        <dbReference type="SAM" id="MobiDB-lite"/>
    </source>
</evidence>
<dbReference type="InterPro" id="IPR036116">
    <property type="entry name" value="FN3_sf"/>
</dbReference>
<gene>
    <name evidence="6" type="ORF">ABDK96_03285</name>
</gene>
<feature type="domain" description="Fibronectin type-III" evidence="5">
    <location>
        <begin position="1471"/>
        <end position="1557"/>
    </location>
</feature>
<evidence type="ECO:0000259" key="5">
    <source>
        <dbReference type="PROSITE" id="PS50853"/>
    </source>
</evidence>
<dbReference type="PANTHER" id="PTHR13817">
    <property type="entry name" value="TITIN"/>
    <property type="match status" value="1"/>
</dbReference>
<keyword evidence="3" id="KW-0624">Polysaccharide degradation</keyword>
<dbReference type="Gene3D" id="2.60.40.10">
    <property type="entry name" value="Immunoglobulins"/>
    <property type="match status" value="3"/>
</dbReference>
<dbReference type="CDD" id="cd00063">
    <property type="entry name" value="FN3"/>
    <property type="match status" value="3"/>
</dbReference>
<keyword evidence="3" id="KW-0119">Carbohydrate metabolism</keyword>
<protein>
    <submittedName>
        <fullName evidence="6">Ig-like domain-containing protein</fullName>
    </submittedName>
</protein>
<evidence type="ECO:0000256" key="3">
    <source>
        <dbReference type="ARBA" id="ARBA00023326"/>
    </source>
</evidence>
<dbReference type="InterPro" id="IPR013783">
    <property type="entry name" value="Ig-like_fold"/>
</dbReference>
<keyword evidence="2" id="KW-0378">Hydrolase</keyword>
<dbReference type="InterPro" id="IPR050964">
    <property type="entry name" value="Striated_Muscle_Regulatory"/>
</dbReference>
<name>A0ABV0IEV6_9MICC</name>
<proteinExistence type="predicted"/>